<keyword evidence="4" id="KW-0067">ATP-binding</keyword>
<dbReference type="Gene3D" id="3.40.50.300">
    <property type="entry name" value="P-loop containing nucleotide triphosphate hydrolases"/>
    <property type="match status" value="2"/>
</dbReference>
<accession>A0AAF0JAP2</accession>
<dbReference type="FunFam" id="3.40.50.300:FF:000018">
    <property type="entry name" value="Cell division control 48"/>
    <property type="match status" value="1"/>
</dbReference>
<dbReference type="GO" id="GO:1990275">
    <property type="term" value="F:preribosome binding"/>
    <property type="evidence" value="ECO:0007669"/>
    <property type="project" value="TreeGrafter"/>
</dbReference>
<dbReference type="GO" id="GO:0005524">
    <property type="term" value="F:ATP binding"/>
    <property type="evidence" value="ECO:0007669"/>
    <property type="project" value="UniProtKB-KW"/>
</dbReference>
<dbReference type="InterPro" id="IPR050168">
    <property type="entry name" value="AAA_ATPase_domain"/>
</dbReference>
<dbReference type="Proteomes" id="UP001219933">
    <property type="component" value="Chromosome 2"/>
</dbReference>
<dbReference type="PANTHER" id="PTHR23077">
    <property type="entry name" value="AAA-FAMILY ATPASE"/>
    <property type="match status" value="1"/>
</dbReference>
<organism evidence="7 8">
    <name type="scientific">Malassezia cuniculi</name>
    <dbReference type="NCBI Taxonomy" id="948313"/>
    <lineage>
        <taxon>Eukaryota</taxon>
        <taxon>Fungi</taxon>
        <taxon>Dikarya</taxon>
        <taxon>Basidiomycota</taxon>
        <taxon>Ustilaginomycotina</taxon>
        <taxon>Malasseziomycetes</taxon>
        <taxon>Malasseziales</taxon>
        <taxon>Malasseziaceae</taxon>
        <taxon>Malassezia</taxon>
    </lineage>
</organism>
<dbReference type="PROSITE" id="PS00674">
    <property type="entry name" value="AAA"/>
    <property type="match status" value="1"/>
</dbReference>
<evidence type="ECO:0000256" key="5">
    <source>
        <dbReference type="SAM" id="MobiDB-lite"/>
    </source>
</evidence>
<evidence type="ECO:0000259" key="6">
    <source>
        <dbReference type="SMART" id="SM00382"/>
    </source>
</evidence>
<dbReference type="SMART" id="SM00382">
    <property type="entry name" value="AAA"/>
    <property type="match status" value="2"/>
</dbReference>
<keyword evidence="2" id="KW-0677">Repeat</keyword>
<evidence type="ECO:0000256" key="1">
    <source>
        <dbReference type="ARBA" id="ARBA00006914"/>
    </source>
</evidence>
<dbReference type="InterPro" id="IPR003593">
    <property type="entry name" value="AAA+_ATPase"/>
</dbReference>
<dbReference type="Pfam" id="PF17862">
    <property type="entry name" value="AAA_lid_3"/>
    <property type="match status" value="2"/>
</dbReference>
<dbReference type="PANTHER" id="PTHR23077:SF171">
    <property type="entry name" value="NUCLEAR VALOSIN-CONTAINING PROTEIN-LIKE"/>
    <property type="match status" value="1"/>
</dbReference>
<keyword evidence="3" id="KW-0547">Nucleotide-binding</keyword>
<evidence type="ECO:0000256" key="4">
    <source>
        <dbReference type="ARBA" id="ARBA00022840"/>
    </source>
</evidence>
<dbReference type="FunFam" id="3.40.50.300:FF:000365">
    <property type="entry name" value="Ribosome biogenesis ATPase RIX7"/>
    <property type="match status" value="1"/>
</dbReference>
<dbReference type="CDD" id="cd19530">
    <property type="entry name" value="RecA-like_NVL_r2-like"/>
    <property type="match status" value="1"/>
</dbReference>
<evidence type="ECO:0000256" key="2">
    <source>
        <dbReference type="ARBA" id="ARBA00022737"/>
    </source>
</evidence>
<feature type="compositionally biased region" description="Low complexity" evidence="5">
    <location>
        <begin position="326"/>
        <end position="339"/>
    </location>
</feature>
<dbReference type="CDD" id="cd19518">
    <property type="entry name" value="RecA-like_NVL_r1-like"/>
    <property type="match status" value="1"/>
</dbReference>
<evidence type="ECO:0000313" key="8">
    <source>
        <dbReference type="Proteomes" id="UP001219933"/>
    </source>
</evidence>
<dbReference type="InterPro" id="IPR027417">
    <property type="entry name" value="P-loop_NTPase"/>
</dbReference>
<dbReference type="GO" id="GO:0003723">
    <property type="term" value="F:RNA binding"/>
    <property type="evidence" value="ECO:0007669"/>
    <property type="project" value="TreeGrafter"/>
</dbReference>
<dbReference type="AlphaFoldDB" id="A0AAF0JAP2"/>
<name>A0AAF0JAP2_9BASI</name>
<dbReference type="InterPro" id="IPR003960">
    <property type="entry name" value="ATPase_AAA_CS"/>
</dbReference>
<dbReference type="Pfam" id="PF00004">
    <property type="entry name" value="AAA"/>
    <property type="match status" value="2"/>
</dbReference>
<dbReference type="InterPro" id="IPR041569">
    <property type="entry name" value="AAA_lid_3"/>
</dbReference>
<dbReference type="GO" id="GO:0016887">
    <property type="term" value="F:ATP hydrolysis activity"/>
    <property type="evidence" value="ECO:0007669"/>
    <property type="project" value="InterPro"/>
</dbReference>
<protein>
    <submittedName>
        <fullName evidence="7">Ribosome biogenesis ATPase rix7</fullName>
    </submittedName>
</protein>
<feature type="region of interest" description="Disordered" evidence="5">
    <location>
        <begin position="326"/>
        <end position="348"/>
    </location>
</feature>
<gene>
    <name evidence="7" type="primary">RIX7</name>
    <name evidence="7" type="ORF">MCUN1_001357</name>
</gene>
<sequence length="712" mass="76949">MNDAITGAWAKQRSKISINPPPPGSAAAAMIARAEKGEDVDGAPAKKKVRRSESTKKSRARPTSQEHMPPSTRLRDLGGVAGAIEKALELVAMPLCHPEIYLHTGVTPPRGVLFHGPPGCGKTMMAGAIAGELGVPFLSISAPSIVSGTSGESEKTLRDTFEEAQRVAPCILFIDEIDAITPKRETAQREMERRIVAQLLTCMDGLAWEANDGKPVIVLGATNRPDSLDPALRRAGRFDHEIGLGVPDEAGREQILRVLCQKLRLAGDFDYRYLARRTPGYVGADLTSLTAAAGIIAVKRIFKDLGVDVPAEAMDEDAQIQSIADAPQDAQEAQEAPEAVTDDADKEGSTQVVLAPRVTTKELISNLPDSVRHSSIAAFLERFPGPLPQSELDKLAITNDDFCHALSVVQPSSKREGFATVPDVTWDDIGALYQIREELSMAVVQPIRRPELFQALGVAASSGVLLWGPPGCGKTLLAKAVANESRANFISIKGPELLNKYVGESEKGVRQVFARARTSSPCVIFFDELDALVPKRDDALSEASARVVNTLLTELDGLESRVQTYVIAATNRPDMIDPAMCRPGRLDKLLYVDLPSPSERLDILLALTKKTPLAKEGDADPVDLEAIANDSRANGYSGADLAALVREAAVSALRERISSPLSYADDDISEGHMVVTQHHFIRALDRVLPSVSVDQRRKYEQLRNHFSGATRK</sequence>
<dbReference type="SUPFAM" id="SSF52540">
    <property type="entry name" value="P-loop containing nucleoside triphosphate hydrolases"/>
    <property type="match status" value="2"/>
</dbReference>
<proteinExistence type="inferred from homology"/>
<comment type="similarity">
    <text evidence="1">Belongs to the AAA ATPase family.</text>
</comment>
<keyword evidence="8" id="KW-1185">Reference proteome</keyword>
<feature type="domain" description="AAA+ ATPase" evidence="6">
    <location>
        <begin position="108"/>
        <end position="248"/>
    </location>
</feature>
<reference evidence="7" key="1">
    <citation type="submission" date="2023-03" db="EMBL/GenBank/DDBJ databases">
        <title>Mating type loci evolution in Malassezia.</title>
        <authorList>
            <person name="Coelho M.A."/>
        </authorList>
    </citation>
    <scope>NUCLEOTIDE SEQUENCE</scope>
    <source>
        <strain evidence="7">CBS 11721</strain>
    </source>
</reference>
<dbReference type="GO" id="GO:0005634">
    <property type="term" value="C:nucleus"/>
    <property type="evidence" value="ECO:0007669"/>
    <property type="project" value="TreeGrafter"/>
</dbReference>
<dbReference type="InterPro" id="IPR003959">
    <property type="entry name" value="ATPase_AAA_core"/>
</dbReference>
<feature type="domain" description="AAA+ ATPase" evidence="6">
    <location>
        <begin position="460"/>
        <end position="596"/>
    </location>
</feature>
<evidence type="ECO:0000313" key="7">
    <source>
        <dbReference type="EMBL" id="WFD34516.1"/>
    </source>
</evidence>
<dbReference type="Gene3D" id="1.10.8.60">
    <property type="match status" value="2"/>
</dbReference>
<dbReference type="EMBL" id="CP119878">
    <property type="protein sequence ID" value="WFD34516.1"/>
    <property type="molecule type" value="Genomic_DNA"/>
</dbReference>
<feature type="region of interest" description="Disordered" evidence="5">
    <location>
        <begin position="1"/>
        <end position="72"/>
    </location>
</feature>
<dbReference type="GO" id="GO:0042254">
    <property type="term" value="P:ribosome biogenesis"/>
    <property type="evidence" value="ECO:0007669"/>
    <property type="project" value="TreeGrafter"/>
</dbReference>
<evidence type="ECO:0000256" key="3">
    <source>
        <dbReference type="ARBA" id="ARBA00022741"/>
    </source>
</evidence>